<feature type="compositionally biased region" description="Basic and acidic residues" evidence="1">
    <location>
        <begin position="262"/>
        <end position="275"/>
    </location>
</feature>
<keyword evidence="3" id="KW-1185">Reference proteome</keyword>
<evidence type="ECO:0000256" key="1">
    <source>
        <dbReference type="SAM" id="MobiDB-lite"/>
    </source>
</evidence>
<feature type="compositionally biased region" description="Polar residues" evidence="1">
    <location>
        <begin position="520"/>
        <end position="531"/>
    </location>
</feature>
<organism evidence="2 3">
    <name type="scientific">Euroglyphus maynei</name>
    <name type="common">Mayne's house dust mite</name>
    <dbReference type="NCBI Taxonomy" id="6958"/>
    <lineage>
        <taxon>Eukaryota</taxon>
        <taxon>Metazoa</taxon>
        <taxon>Ecdysozoa</taxon>
        <taxon>Arthropoda</taxon>
        <taxon>Chelicerata</taxon>
        <taxon>Arachnida</taxon>
        <taxon>Acari</taxon>
        <taxon>Acariformes</taxon>
        <taxon>Sarcoptiformes</taxon>
        <taxon>Astigmata</taxon>
        <taxon>Psoroptidia</taxon>
        <taxon>Analgoidea</taxon>
        <taxon>Pyroglyphidae</taxon>
        <taxon>Pyroglyphinae</taxon>
        <taxon>Euroglyphus</taxon>
    </lineage>
</organism>
<name>A0A1Y3APW9_EURMA</name>
<feature type="region of interest" description="Disordered" evidence="1">
    <location>
        <begin position="510"/>
        <end position="531"/>
    </location>
</feature>
<accession>A0A1Y3APW9</accession>
<dbReference type="OrthoDB" id="245697at2759"/>
<dbReference type="Proteomes" id="UP000194236">
    <property type="component" value="Unassembled WGS sequence"/>
</dbReference>
<evidence type="ECO:0000313" key="2">
    <source>
        <dbReference type="EMBL" id="OTF69225.1"/>
    </source>
</evidence>
<gene>
    <name evidence="2" type="ORF">BLA29_003758</name>
</gene>
<feature type="region of interest" description="Disordered" evidence="1">
    <location>
        <begin position="248"/>
        <end position="334"/>
    </location>
</feature>
<feature type="compositionally biased region" description="Basic and acidic residues" evidence="1">
    <location>
        <begin position="302"/>
        <end position="313"/>
    </location>
</feature>
<evidence type="ECO:0000313" key="3">
    <source>
        <dbReference type="Proteomes" id="UP000194236"/>
    </source>
</evidence>
<feature type="region of interest" description="Disordered" evidence="1">
    <location>
        <begin position="28"/>
        <end position="72"/>
    </location>
</feature>
<reference evidence="2 3" key="1">
    <citation type="submission" date="2017-03" db="EMBL/GenBank/DDBJ databases">
        <title>Genome Survey of Euroglyphus maynei.</title>
        <authorList>
            <person name="Arlian L.G."/>
            <person name="Morgan M.S."/>
            <person name="Rider S.D."/>
        </authorList>
    </citation>
    <scope>NUCLEOTIDE SEQUENCE [LARGE SCALE GENOMIC DNA]</scope>
    <source>
        <strain evidence="2">Arlian Lab</strain>
        <tissue evidence="2">Whole body</tissue>
    </source>
</reference>
<feature type="region of interest" description="Disordered" evidence="1">
    <location>
        <begin position="101"/>
        <end position="122"/>
    </location>
</feature>
<feature type="non-terminal residue" evidence="2">
    <location>
        <position position="531"/>
    </location>
</feature>
<proteinExistence type="predicted"/>
<comment type="caution">
    <text evidence="2">The sequence shown here is derived from an EMBL/GenBank/DDBJ whole genome shotgun (WGS) entry which is preliminary data.</text>
</comment>
<feature type="compositionally biased region" description="Polar residues" evidence="1">
    <location>
        <begin position="450"/>
        <end position="474"/>
    </location>
</feature>
<sequence length="531" mass="60401">MSESSTSANIVNENTDNQLENIKFDVKLRDKKQSSNSPVESHSVRPLGIIIDPTEEDVIQEPQLKSNRTDSVDLISEQQPQEREYNIDPALYFHNRNSTLESFRDANDNGNGGGKKKSDSLDSTQQQQVCCTKLAFNFYNKALDSAKKHLPNRNKQKNRYSGGFPRSFGEDFHSLGPEGFYYLDDTQTECSLDYRDIEFNRDSFIFTGSEVIPELSEEEFFDNKIRHKSKENPQKPATDCPARHFTQLPVLSGEQTASSIKQMDEPKENSPESIKRKGPSLFEWLFKTNKDKNKDRKKSRKARSESRERERVRKNVRSTSLPPATMGGKHSQQTQYPVMKLGPDGQLYFEQDVNIISATPVDPNEAILSNVTRQSPIKLVYARPPEIIVREVTNLADTIDTLPRIQSTDSQPLLTKPSTAAITTTVDDVAEKTMMDILDDAIRQLREESQIPSINVNENAESNQNPSGEENSLKNNKKRNPIFGMKKRKIPGYASPMAKLKDINLKKPKFFQKSKHFPNENESTIEFNDSK</sequence>
<dbReference type="AlphaFoldDB" id="A0A1Y3APW9"/>
<dbReference type="EMBL" id="MUJZ01071590">
    <property type="protein sequence ID" value="OTF69225.1"/>
    <property type="molecule type" value="Genomic_DNA"/>
</dbReference>
<protein>
    <submittedName>
        <fullName evidence="2">Uncharacterized protein</fullName>
    </submittedName>
</protein>
<feature type="region of interest" description="Disordered" evidence="1">
    <location>
        <begin position="449"/>
        <end position="497"/>
    </location>
</feature>
<feature type="compositionally biased region" description="Basic residues" evidence="1">
    <location>
        <begin position="475"/>
        <end position="490"/>
    </location>
</feature>